<reference evidence="2" key="1">
    <citation type="journal article" date="2023" name="Nat. Plants">
        <title>Single-cell RNA sequencing provides a high-resolution roadmap for understanding the multicellular compartmentation of specialized metabolism.</title>
        <authorList>
            <person name="Sun S."/>
            <person name="Shen X."/>
            <person name="Li Y."/>
            <person name="Li Y."/>
            <person name="Wang S."/>
            <person name="Li R."/>
            <person name="Zhang H."/>
            <person name="Shen G."/>
            <person name="Guo B."/>
            <person name="Wei J."/>
            <person name="Xu J."/>
            <person name="St-Pierre B."/>
            <person name="Chen S."/>
            <person name="Sun C."/>
        </authorList>
    </citation>
    <scope>NUCLEOTIDE SEQUENCE [LARGE SCALE GENOMIC DNA]</scope>
</reference>
<protein>
    <submittedName>
        <fullName evidence="1">Uncharacterized protein</fullName>
    </submittedName>
</protein>
<gene>
    <name evidence="1" type="ORF">M9H77_21533</name>
</gene>
<comment type="caution">
    <text evidence="1">The sequence shown here is derived from an EMBL/GenBank/DDBJ whole genome shotgun (WGS) entry which is preliminary data.</text>
</comment>
<organism evidence="1 2">
    <name type="scientific">Catharanthus roseus</name>
    <name type="common">Madagascar periwinkle</name>
    <name type="synonym">Vinca rosea</name>
    <dbReference type="NCBI Taxonomy" id="4058"/>
    <lineage>
        <taxon>Eukaryota</taxon>
        <taxon>Viridiplantae</taxon>
        <taxon>Streptophyta</taxon>
        <taxon>Embryophyta</taxon>
        <taxon>Tracheophyta</taxon>
        <taxon>Spermatophyta</taxon>
        <taxon>Magnoliopsida</taxon>
        <taxon>eudicotyledons</taxon>
        <taxon>Gunneridae</taxon>
        <taxon>Pentapetalae</taxon>
        <taxon>asterids</taxon>
        <taxon>lamiids</taxon>
        <taxon>Gentianales</taxon>
        <taxon>Apocynaceae</taxon>
        <taxon>Rauvolfioideae</taxon>
        <taxon>Vinceae</taxon>
        <taxon>Catharanthinae</taxon>
        <taxon>Catharanthus</taxon>
    </lineage>
</organism>
<name>A0ACC0APN3_CATRO</name>
<keyword evidence="2" id="KW-1185">Reference proteome</keyword>
<sequence>MLSFSTLFIFMLMALALPVRRYYVIVVMPKCDFFKFIVCLVVIFGSSIGITTLWGSNSYGWIGISWFLICSAIMIIYHLLVGAHATYDTSHQELPEAKVQEGKGVQEASQFQC</sequence>
<evidence type="ECO:0000313" key="2">
    <source>
        <dbReference type="Proteomes" id="UP001060085"/>
    </source>
</evidence>
<accession>A0ACC0APN3</accession>
<dbReference type="EMBL" id="CM044705">
    <property type="protein sequence ID" value="KAI5662210.1"/>
    <property type="molecule type" value="Genomic_DNA"/>
</dbReference>
<dbReference type="Proteomes" id="UP001060085">
    <property type="component" value="Linkage Group LG05"/>
</dbReference>
<proteinExistence type="predicted"/>
<evidence type="ECO:0000313" key="1">
    <source>
        <dbReference type="EMBL" id="KAI5662210.1"/>
    </source>
</evidence>